<name>A0A6N2ZIZ0_9FIRM</name>
<dbReference type="GO" id="GO:0004519">
    <property type="term" value="F:endonuclease activity"/>
    <property type="evidence" value="ECO:0007669"/>
    <property type="project" value="UniProtKB-KW"/>
</dbReference>
<reference evidence="1" key="1">
    <citation type="submission" date="2019-11" db="EMBL/GenBank/DDBJ databases">
        <authorList>
            <person name="Feng L."/>
        </authorList>
    </citation>
    <scope>NUCLEOTIDE SEQUENCE</scope>
    <source>
        <strain evidence="1">VdisparLFYP95</strain>
    </source>
</reference>
<organism evidence="1">
    <name type="scientific">Veillonella dispar</name>
    <dbReference type="NCBI Taxonomy" id="39778"/>
    <lineage>
        <taxon>Bacteria</taxon>
        <taxon>Bacillati</taxon>
        <taxon>Bacillota</taxon>
        <taxon>Negativicutes</taxon>
        <taxon>Veillonellales</taxon>
        <taxon>Veillonellaceae</taxon>
        <taxon>Veillonella</taxon>
    </lineage>
</organism>
<dbReference type="EMBL" id="CACRUF010000011">
    <property type="protein sequence ID" value="VYT79261.1"/>
    <property type="molecule type" value="Genomic_DNA"/>
</dbReference>
<sequence>MSVWQKYTKEQQDEYIKFLTVYGAMSNLFRQKQGEPIPYLDSKFQETIYAKVFKSENVDIGNTPHDILSVFGSERIGIGLKTWMHSTPSYQKVMQLKRYQDEIMSYKNNLADLVYTISTIKNKRMISDYNRLGLNESSNIYHYITRDAGKLVIQECAYPLIELDNIKDIKDIGTSVSWSDGIKKYKFTYGDSQIWQCFSIDEPDTTVIDEIKVDIIQDPFTFLINAYDQFKLKPNNVSEEIARAFDSEHIAPTASFISKDTIYEEAYLPLYSYKHKEVELKSGLNAWNAAPKSKGSTKLRPLNEVYIPIPREFHKRYPHFFINNIFEFEEAQSCYQGAKEDKPEIRFKLVLPNGKIIPALITQERHKAFQSGSRSEVDPLTGKPYGQSALGQWLLVDVLGLDERIPVTRDWLIKKDVDSVRVWHEKGDYNTYYIDIAPVNSFERFMDDLDQIDVENTNI</sequence>
<keyword evidence="1" id="KW-0378">Hydrolase</keyword>
<protein>
    <submittedName>
        <fullName evidence="1">NgoFVII restriction endonuclease</fullName>
    </submittedName>
</protein>
<proteinExistence type="predicted"/>
<keyword evidence="1" id="KW-0540">Nuclease</keyword>
<dbReference type="RefSeq" id="WP_156719142.1">
    <property type="nucleotide sequence ID" value="NZ_CACRUF010000011.1"/>
</dbReference>
<evidence type="ECO:0000313" key="1">
    <source>
        <dbReference type="EMBL" id="VYT79261.1"/>
    </source>
</evidence>
<keyword evidence="1" id="KW-0255">Endonuclease</keyword>
<gene>
    <name evidence="1" type="ORF">VDLFYP95_00737</name>
</gene>
<dbReference type="AlphaFoldDB" id="A0A6N2ZIZ0"/>
<accession>A0A6N2ZIZ0</accession>